<organism evidence="2 3">
    <name type="scientific">Mycena alexandri</name>
    <dbReference type="NCBI Taxonomy" id="1745969"/>
    <lineage>
        <taxon>Eukaryota</taxon>
        <taxon>Fungi</taxon>
        <taxon>Dikarya</taxon>
        <taxon>Basidiomycota</taxon>
        <taxon>Agaricomycotina</taxon>
        <taxon>Agaricomycetes</taxon>
        <taxon>Agaricomycetidae</taxon>
        <taxon>Agaricales</taxon>
        <taxon>Marasmiineae</taxon>
        <taxon>Mycenaceae</taxon>
        <taxon>Mycena</taxon>
    </lineage>
</organism>
<dbReference type="PROSITE" id="PS51257">
    <property type="entry name" value="PROKAR_LIPOPROTEIN"/>
    <property type="match status" value="1"/>
</dbReference>
<evidence type="ECO:0000313" key="3">
    <source>
        <dbReference type="Proteomes" id="UP001218188"/>
    </source>
</evidence>
<evidence type="ECO:0000313" key="2">
    <source>
        <dbReference type="EMBL" id="KAJ7028379.1"/>
    </source>
</evidence>
<name>A0AAD6SIZ1_9AGAR</name>
<reference evidence="2" key="1">
    <citation type="submission" date="2023-03" db="EMBL/GenBank/DDBJ databases">
        <title>Massive genome expansion in bonnet fungi (Mycena s.s.) driven by repeated elements and novel gene families across ecological guilds.</title>
        <authorList>
            <consortium name="Lawrence Berkeley National Laboratory"/>
            <person name="Harder C.B."/>
            <person name="Miyauchi S."/>
            <person name="Viragh M."/>
            <person name="Kuo A."/>
            <person name="Thoen E."/>
            <person name="Andreopoulos B."/>
            <person name="Lu D."/>
            <person name="Skrede I."/>
            <person name="Drula E."/>
            <person name="Henrissat B."/>
            <person name="Morin E."/>
            <person name="Kohler A."/>
            <person name="Barry K."/>
            <person name="LaButti K."/>
            <person name="Morin E."/>
            <person name="Salamov A."/>
            <person name="Lipzen A."/>
            <person name="Mereny Z."/>
            <person name="Hegedus B."/>
            <person name="Baldrian P."/>
            <person name="Stursova M."/>
            <person name="Weitz H."/>
            <person name="Taylor A."/>
            <person name="Grigoriev I.V."/>
            <person name="Nagy L.G."/>
            <person name="Martin F."/>
            <person name="Kauserud H."/>
        </authorList>
    </citation>
    <scope>NUCLEOTIDE SEQUENCE</scope>
    <source>
        <strain evidence="2">CBHHK200</strain>
    </source>
</reference>
<keyword evidence="3" id="KW-1185">Reference proteome</keyword>
<evidence type="ECO:0000256" key="1">
    <source>
        <dbReference type="SAM" id="MobiDB-lite"/>
    </source>
</evidence>
<accession>A0AAD6SIZ1</accession>
<feature type="region of interest" description="Disordered" evidence="1">
    <location>
        <begin position="59"/>
        <end position="104"/>
    </location>
</feature>
<dbReference type="Proteomes" id="UP001218188">
    <property type="component" value="Unassembled WGS sequence"/>
</dbReference>
<proteinExistence type="predicted"/>
<sequence length="155" mass="16518">MQRALRTATKPYPAHPQRAAWRVSSVGAYAMGLGCLAPIYSRRAAGDAEPSSVAYVGARTPESAPARTPRTALGPYPAHPSPLRGASQATEYTPGPGMPRARLRPGMPRARLLARGKRLKYRGSTQRGGSLHLVGCVAMSKEITGMHRKTGMAVE</sequence>
<comment type="caution">
    <text evidence="2">The sequence shown here is derived from an EMBL/GenBank/DDBJ whole genome shotgun (WGS) entry which is preliminary data.</text>
</comment>
<protein>
    <submittedName>
        <fullName evidence="2">Uncharacterized protein</fullName>
    </submittedName>
</protein>
<dbReference type="AlphaFoldDB" id="A0AAD6SIZ1"/>
<gene>
    <name evidence="2" type="ORF">C8F04DRAFT_1266093</name>
</gene>
<dbReference type="EMBL" id="JARJCM010000113">
    <property type="protein sequence ID" value="KAJ7028379.1"/>
    <property type="molecule type" value="Genomic_DNA"/>
</dbReference>